<reference evidence="3" key="1">
    <citation type="journal article" date="2019" name="Int. J. Syst. Evol. Microbiol.">
        <title>The Global Catalogue of Microorganisms (GCM) 10K type strain sequencing project: providing services to taxonomists for standard genome sequencing and annotation.</title>
        <authorList>
            <consortium name="The Broad Institute Genomics Platform"/>
            <consortium name="The Broad Institute Genome Sequencing Center for Infectious Disease"/>
            <person name="Wu L."/>
            <person name="Ma J."/>
        </authorList>
    </citation>
    <scope>NUCLEOTIDE SEQUENCE [LARGE SCALE GENOMIC DNA]</scope>
    <source>
        <strain evidence="3">CGMCC 1.15809</strain>
    </source>
</reference>
<comment type="caution">
    <text evidence="2">The sequence shown here is derived from an EMBL/GenBank/DDBJ whole genome shotgun (WGS) entry which is preliminary data.</text>
</comment>
<name>A0ABW1FI30_9ACTN</name>
<evidence type="ECO:0000313" key="2">
    <source>
        <dbReference type="EMBL" id="MFC5894136.1"/>
    </source>
</evidence>
<proteinExistence type="predicted"/>
<dbReference type="RefSeq" id="WP_345083573.1">
    <property type="nucleotide sequence ID" value="NZ_BAAAWG010000007.1"/>
</dbReference>
<evidence type="ECO:0008006" key="4">
    <source>
        <dbReference type="Google" id="ProtNLM"/>
    </source>
</evidence>
<evidence type="ECO:0000313" key="3">
    <source>
        <dbReference type="Proteomes" id="UP001596241"/>
    </source>
</evidence>
<keyword evidence="1" id="KW-0472">Membrane</keyword>
<dbReference type="EMBL" id="JBHSPW010000006">
    <property type="protein sequence ID" value="MFC5894136.1"/>
    <property type="molecule type" value="Genomic_DNA"/>
</dbReference>
<organism evidence="2 3">
    <name type="scientific">Streptomyces ramulosus</name>
    <dbReference type="NCBI Taxonomy" id="47762"/>
    <lineage>
        <taxon>Bacteria</taxon>
        <taxon>Bacillati</taxon>
        <taxon>Actinomycetota</taxon>
        <taxon>Actinomycetes</taxon>
        <taxon>Kitasatosporales</taxon>
        <taxon>Streptomycetaceae</taxon>
        <taxon>Streptomyces</taxon>
    </lineage>
</organism>
<feature type="transmembrane region" description="Helical" evidence="1">
    <location>
        <begin position="54"/>
        <end position="81"/>
    </location>
</feature>
<keyword evidence="1" id="KW-1133">Transmembrane helix</keyword>
<keyword evidence="3" id="KW-1185">Reference proteome</keyword>
<evidence type="ECO:0000256" key="1">
    <source>
        <dbReference type="SAM" id="Phobius"/>
    </source>
</evidence>
<protein>
    <recommendedName>
        <fullName evidence="4">Bacterial Pleckstrin homology domain-containing protein</fullName>
    </recommendedName>
</protein>
<sequence length="207" mass="22277">MENEARAAVRTGRAWDEPATRRAWRRTVCFRCAVLVCCLLGLCAWLFAVVTTPAWLLVLWLPVLCAGLWYTLLAASVAATLPGVRRVLRVYPWQADGAEVSVGKGRGARFTVADPERVGKAVRLGHGGVIGTGRHFWVRAARSGRCTTAWFAGDPRYVAVVATPGPGNLLRVAQREALDSRMSPRSRGVSAEARARARAAGARVGGA</sequence>
<keyword evidence="1" id="KW-0812">Transmembrane</keyword>
<dbReference type="Proteomes" id="UP001596241">
    <property type="component" value="Unassembled WGS sequence"/>
</dbReference>
<accession>A0ABW1FI30</accession>
<gene>
    <name evidence="2" type="ORF">ACFP3M_15050</name>
</gene>
<feature type="transmembrane region" description="Helical" evidence="1">
    <location>
        <begin position="28"/>
        <end position="48"/>
    </location>
</feature>